<organism evidence="1 2">
    <name type="scientific">Anisodus tanguticus</name>
    <dbReference type="NCBI Taxonomy" id="243964"/>
    <lineage>
        <taxon>Eukaryota</taxon>
        <taxon>Viridiplantae</taxon>
        <taxon>Streptophyta</taxon>
        <taxon>Embryophyta</taxon>
        <taxon>Tracheophyta</taxon>
        <taxon>Spermatophyta</taxon>
        <taxon>Magnoliopsida</taxon>
        <taxon>eudicotyledons</taxon>
        <taxon>Gunneridae</taxon>
        <taxon>Pentapetalae</taxon>
        <taxon>asterids</taxon>
        <taxon>lamiids</taxon>
        <taxon>Solanales</taxon>
        <taxon>Solanaceae</taxon>
        <taxon>Solanoideae</taxon>
        <taxon>Hyoscyameae</taxon>
        <taxon>Anisodus</taxon>
    </lineage>
</organism>
<name>A0AAE1QXC3_9SOLA</name>
<dbReference type="AlphaFoldDB" id="A0AAE1QXC3"/>
<reference evidence="1" key="1">
    <citation type="submission" date="2023-12" db="EMBL/GenBank/DDBJ databases">
        <title>Genome assembly of Anisodus tanguticus.</title>
        <authorList>
            <person name="Wang Y.-J."/>
        </authorList>
    </citation>
    <scope>NUCLEOTIDE SEQUENCE</scope>
    <source>
        <strain evidence="1">KB-2021</strain>
        <tissue evidence="1">Leaf</tissue>
    </source>
</reference>
<sequence length="172" mass="18918">MESLIELCDLIAQNPAQFVEKLAWICGRCPPAESLLVGSPRVSRSQLNAILALARFLSKCPNHSDEMPKSLVLAFYRSIPSSFNPPFWPQSFTNDSIVSFFRDFLDYICKACELSPEFSTDVARFTGDILISALGNGNGDLGISKAILKAMCYHFPPVLPSDANKLVSALLE</sequence>
<protein>
    <submittedName>
        <fullName evidence="1">Uncharacterized protein</fullName>
    </submittedName>
</protein>
<gene>
    <name evidence="1" type="ORF">RND71_039712</name>
</gene>
<dbReference type="EMBL" id="JAVYJV010000022">
    <property type="protein sequence ID" value="KAK4341211.1"/>
    <property type="molecule type" value="Genomic_DNA"/>
</dbReference>
<keyword evidence="2" id="KW-1185">Reference proteome</keyword>
<comment type="caution">
    <text evidence="1">The sequence shown here is derived from an EMBL/GenBank/DDBJ whole genome shotgun (WGS) entry which is preliminary data.</text>
</comment>
<evidence type="ECO:0000313" key="1">
    <source>
        <dbReference type="EMBL" id="KAK4341211.1"/>
    </source>
</evidence>
<accession>A0AAE1QXC3</accession>
<dbReference type="Proteomes" id="UP001291623">
    <property type="component" value="Unassembled WGS sequence"/>
</dbReference>
<proteinExistence type="predicted"/>
<evidence type="ECO:0000313" key="2">
    <source>
        <dbReference type="Proteomes" id="UP001291623"/>
    </source>
</evidence>